<keyword evidence="2" id="KW-0720">Serine protease</keyword>
<evidence type="ECO:0000256" key="1">
    <source>
        <dbReference type="ARBA" id="ARBA00022670"/>
    </source>
</evidence>
<organism evidence="4 5">
    <name type="scientific">Celerinatantimonas yamalensis</name>
    <dbReference type="NCBI Taxonomy" id="559956"/>
    <lineage>
        <taxon>Bacteria</taxon>
        <taxon>Pseudomonadati</taxon>
        <taxon>Pseudomonadota</taxon>
        <taxon>Gammaproteobacteria</taxon>
        <taxon>Celerinatantimonadaceae</taxon>
        <taxon>Celerinatantimonas</taxon>
    </lineage>
</organism>
<feature type="domain" description="Lon proteolytic" evidence="3">
    <location>
        <begin position="345"/>
        <end position="542"/>
    </location>
</feature>
<dbReference type="EC" id="3.4.21.53" evidence="2"/>
<dbReference type="Pfam" id="PF13654">
    <property type="entry name" value="AAA_32"/>
    <property type="match status" value="1"/>
</dbReference>
<dbReference type="InterPro" id="IPR014721">
    <property type="entry name" value="Ribsml_uS5_D2-typ_fold_subgr"/>
</dbReference>
<feature type="active site" evidence="2">
    <location>
        <position position="480"/>
    </location>
</feature>
<feature type="active site" evidence="2">
    <location>
        <position position="437"/>
    </location>
</feature>
<accession>A0ABW9G300</accession>
<name>A0ABW9G300_9GAMM</name>
<dbReference type="SUPFAM" id="SSF54211">
    <property type="entry name" value="Ribosomal protein S5 domain 2-like"/>
    <property type="match status" value="1"/>
</dbReference>
<gene>
    <name evidence="4" type="ORF">ABUE30_02525</name>
</gene>
<dbReference type="RefSeq" id="WP_408622093.1">
    <property type="nucleotide sequence ID" value="NZ_JBEQCT010000001.1"/>
</dbReference>
<comment type="caution">
    <text evidence="4">The sequence shown here is derived from an EMBL/GenBank/DDBJ whole genome shotgun (WGS) entry which is preliminary data.</text>
</comment>
<comment type="catalytic activity">
    <reaction evidence="2">
        <text>Hydrolysis of proteins in presence of ATP.</text>
        <dbReference type="EC" id="3.4.21.53"/>
    </reaction>
</comment>
<proteinExistence type="inferred from homology"/>
<dbReference type="InterPro" id="IPR041699">
    <property type="entry name" value="AAA_32"/>
</dbReference>
<sequence length="588" mass="65715">MTVSSLNCDQLQAHFGELLDGATSALSPYAQLQPEFNGLLNYFAMQANSRLMLVQTPAFMTLDQWAMALFPAQSKPITCLHGNERLSVDIVEPSTELKQRDIALDPHPTSQLVCAHHLSQSQLFGHYPSHLSNGSLQSAIADYQPGLLWQANHGILAISIRDLLMQPHLWLTLWQCIEQEQFDWQQVRSGSDDLSLPPTPIHVKLLLWGNSDELEQLVQDYPQLYLQATCKCELLEEAPVDKPHIEAWLAVLFAQAGVKQPTDRALLTWLLRQGTRRSEHQGYLALDFSFLIHLLRYTAALSPDHRLELSHLQDCDQQLQHSRSGEQTWSLRNYRDGHIRLDLNGLKIGQINGLSVLESPGLSYAFGEPLRITATVQPGEGDLSDVERKAELAGNIHAKSMMIIQGYLTREFARDSQFPVSGTIVFEQSYHEIDGDSASLASLVVVLSALANQPVDQSFATTGAVDQIGNVLAVGGINEKIEGFYRVCQLIDVENVHSIIMPQANLSQLNLSDEIVAAVEQKRLFIYPVQHIDEAIELLFHRPAGSPGSGEGLLGLVEYRSRALFSGEYSHRRSSLFRFFKRMVKKEA</sequence>
<dbReference type="Gene3D" id="3.30.230.10">
    <property type="match status" value="1"/>
</dbReference>
<dbReference type="Gene3D" id="3.40.50.300">
    <property type="entry name" value="P-loop containing nucleotide triphosphate hydrolases"/>
    <property type="match status" value="1"/>
</dbReference>
<dbReference type="EMBL" id="JBEQCT010000001">
    <property type="protein sequence ID" value="MFM2483947.1"/>
    <property type="molecule type" value="Genomic_DNA"/>
</dbReference>
<evidence type="ECO:0000313" key="5">
    <source>
        <dbReference type="Proteomes" id="UP001629953"/>
    </source>
</evidence>
<dbReference type="InterPro" id="IPR027417">
    <property type="entry name" value="P-loop_NTPase"/>
</dbReference>
<dbReference type="PANTHER" id="PTHR10046">
    <property type="entry name" value="ATP DEPENDENT LON PROTEASE FAMILY MEMBER"/>
    <property type="match status" value="1"/>
</dbReference>
<keyword evidence="5" id="KW-1185">Reference proteome</keyword>
<dbReference type="InterPro" id="IPR020568">
    <property type="entry name" value="Ribosomal_Su5_D2-typ_SF"/>
</dbReference>
<protein>
    <recommendedName>
        <fullName evidence="2">endopeptidase La</fullName>
        <ecNumber evidence="2">3.4.21.53</ecNumber>
    </recommendedName>
</protein>
<keyword evidence="2" id="KW-0378">Hydrolase</keyword>
<keyword evidence="1 2" id="KW-0645">Protease</keyword>
<evidence type="ECO:0000256" key="2">
    <source>
        <dbReference type="PROSITE-ProRule" id="PRU01122"/>
    </source>
</evidence>
<dbReference type="PROSITE" id="PS51786">
    <property type="entry name" value="LON_PROTEOLYTIC"/>
    <property type="match status" value="1"/>
</dbReference>
<dbReference type="InterPro" id="IPR027065">
    <property type="entry name" value="Lon_Prtase"/>
</dbReference>
<dbReference type="InterPro" id="IPR008269">
    <property type="entry name" value="Lon_proteolytic"/>
</dbReference>
<reference evidence="4 5" key="1">
    <citation type="journal article" date="2013" name="Int. J. Syst. Evol. Microbiol.">
        <title>Celerinatantimonas yamalensis sp. nov., a cold-adapted diazotrophic bacterium from a cold permafrost brine.</title>
        <authorList>
            <person name="Shcherbakova V."/>
            <person name="Chuvilskaya N."/>
            <person name="Rivkina E."/>
            <person name="Demidov N."/>
            <person name="Uchaeva V."/>
            <person name="Suetin S."/>
            <person name="Suzina N."/>
            <person name="Gilichinsky D."/>
        </authorList>
    </citation>
    <scope>NUCLEOTIDE SEQUENCE [LARGE SCALE GENOMIC DNA]</scope>
    <source>
        <strain evidence="4 5">C7</strain>
    </source>
</reference>
<dbReference type="Pfam" id="PF05362">
    <property type="entry name" value="Lon_C"/>
    <property type="match status" value="1"/>
</dbReference>
<dbReference type="Proteomes" id="UP001629953">
    <property type="component" value="Unassembled WGS sequence"/>
</dbReference>
<comment type="similarity">
    <text evidence="2">Belongs to the peptidase S16 family.</text>
</comment>
<evidence type="ECO:0000313" key="4">
    <source>
        <dbReference type="EMBL" id="MFM2483947.1"/>
    </source>
</evidence>
<dbReference type="PRINTS" id="PR00830">
    <property type="entry name" value="ENDOLAPTASE"/>
</dbReference>
<evidence type="ECO:0000259" key="3">
    <source>
        <dbReference type="PROSITE" id="PS51786"/>
    </source>
</evidence>